<comment type="caution">
    <text evidence="1">The sequence shown here is derived from an EMBL/GenBank/DDBJ whole genome shotgun (WGS) entry which is preliminary data.</text>
</comment>
<proteinExistence type="predicted"/>
<accession>A0A9D4LB83</accession>
<dbReference type="AlphaFoldDB" id="A0A9D4LB83"/>
<evidence type="ECO:0000313" key="2">
    <source>
        <dbReference type="Proteomes" id="UP000828390"/>
    </source>
</evidence>
<dbReference type="EMBL" id="JAIWYP010000003">
    <property type="protein sequence ID" value="KAH3854613.1"/>
    <property type="molecule type" value="Genomic_DNA"/>
</dbReference>
<gene>
    <name evidence="1" type="ORF">DPMN_097158</name>
</gene>
<organism evidence="1 2">
    <name type="scientific">Dreissena polymorpha</name>
    <name type="common">Zebra mussel</name>
    <name type="synonym">Mytilus polymorpha</name>
    <dbReference type="NCBI Taxonomy" id="45954"/>
    <lineage>
        <taxon>Eukaryota</taxon>
        <taxon>Metazoa</taxon>
        <taxon>Spiralia</taxon>
        <taxon>Lophotrochozoa</taxon>
        <taxon>Mollusca</taxon>
        <taxon>Bivalvia</taxon>
        <taxon>Autobranchia</taxon>
        <taxon>Heteroconchia</taxon>
        <taxon>Euheterodonta</taxon>
        <taxon>Imparidentia</taxon>
        <taxon>Neoheterodontei</taxon>
        <taxon>Myida</taxon>
        <taxon>Dreissenoidea</taxon>
        <taxon>Dreissenidae</taxon>
        <taxon>Dreissena</taxon>
    </lineage>
</organism>
<protein>
    <submittedName>
        <fullName evidence="1">Uncharacterized protein</fullName>
    </submittedName>
</protein>
<keyword evidence="2" id="KW-1185">Reference proteome</keyword>
<sequence length="74" mass="8515">MPHLTDAVVNGKEKGKKPPRLQKMVSIPAQDVIWQTMATEVDNEGYTPLLWACKVYRKYKVCNSFLDWIFLICG</sequence>
<dbReference type="Proteomes" id="UP000828390">
    <property type="component" value="Unassembled WGS sequence"/>
</dbReference>
<evidence type="ECO:0000313" key="1">
    <source>
        <dbReference type="EMBL" id="KAH3854613.1"/>
    </source>
</evidence>
<reference evidence="1" key="1">
    <citation type="journal article" date="2019" name="bioRxiv">
        <title>The Genome of the Zebra Mussel, Dreissena polymorpha: A Resource for Invasive Species Research.</title>
        <authorList>
            <person name="McCartney M.A."/>
            <person name="Auch B."/>
            <person name="Kono T."/>
            <person name="Mallez S."/>
            <person name="Zhang Y."/>
            <person name="Obille A."/>
            <person name="Becker A."/>
            <person name="Abrahante J.E."/>
            <person name="Garbe J."/>
            <person name="Badalamenti J.P."/>
            <person name="Herman A."/>
            <person name="Mangelson H."/>
            <person name="Liachko I."/>
            <person name="Sullivan S."/>
            <person name="Sone E.D."/>
            <person name="Koren S."/>
            <person name="Silverstein K.A.T."/>
            <person name="Beckman K.B."/>
            <person name="Gohl D.M."/>
        </authorList>
    </citation>
    <scope>NUCLEOTIDE SEQUENCE</scope>
    <source>
        <strain evidence="1">Duluth1</strain>
        <tissue evidence="1">Whole animal</tissue>
    </source>
</reference>
<reference evidence="1" key="2">
    <citation type="submission" date="2020-11" db="EMBL/GenBank/DDBJ databases">
        <authorList>
            <person name="McCartney M.A."/>
            <person name="Auch B."/>
            <person name="Kono T."/>
            <person name="Mallez S."/>
            <person name="Becker A."/>
            <person name="Gohl D.M."/>
            <person name="Silverstein K.A.T."/>
            <person name="Koren S."/>
            <person name="Bechman K.B."/>
            <person name="Herman A."/>
            <person name="Abrahante J.E."/>
            <person name="Garbe J."/>
        </authorList>
    </citation>
    <scope>NUCLEOTIDE SEQUENCE</scope>
    <source>
        <strain evidence="1">Duluth1</strain>
        <tissue evidence="1">Whole animal</tissue>
    </source>
</reference>
<name>A0A9D4LB83_DREPO</name>